<feature type="domain" description="HTH tetR-type" evidence="5">
    <location>
        <begin position="11"/>
        <end position="71"/>
    </location>
</feature>
<dbReference type="Pfam" id="PF17924">
    <property type="entry name" value="TetR_C_19"/>
    <property type="match status" value="1"/>
</dbReference>
<evidence type="ECO:0000256" key="2">
    <source>
        <dbReference type="ARBA" id="ARBA00023125"/>
    </source>
</evidence>
<dbReference type="STRING" id="708126.BW727_101113"/>
<dbReference type="PROSITE" id="PS01081">
    <property type="entry name" value="HTH_TETR_1"/>
    <property type="match status" value="1"/>
</dbReference>
<protein>
    <recommendedName>
        <fullName evidence="5">HTH tetR-type domain-containing protein</fullName>
    </recommendedName>
</protein>
<evidence type="ECO:0000256" key="3">
    <source>
        <dbReference type="ARBA" id="ARBA00023163"/>
    </source>
</evidence>
<sequence length="207" mass="25058">MPKQTFFNLSKEKRERLLRAAYKEFSKFSLENASINAIIHESDISRGSFYQYFEDKEDLYFYCLHLLKSNEKENVENCFKKENGDLFKGLERTFDYLFDTYFCGKNKEFYHHFFVNMTYRLSRNIYTDAQHTQTVQHYEKNLQDLTAIIDKTKLNFDSNSELQEFIRYTFQMIHWSISRVFLQNLSKEEAKRIVNQQLSWLKNGITK</sequence>
<dbReference type="PROSITE" id="PS50977">
    <property type="entry name" value="HTH_TETR_2"/>
    <property type="match status" value="1"/>
</dbReference>
<evidence type="ECO:0000256" key="4">
    <source>
        <dbReference type="PROSITE-ProRule" id="PRU00335"/>
    </source>
</evidence>
<dbReference type="EMBL" id="CP019728">
    <property type="protein sequence ID" value="AQS53481.1"/>
    <property type="molecule type" value="Genomic_DNA"/>
</dbReference>
<evidence type="ECO:0000313" key="6">
    <source>
        <dbReference type="EMBL" id="AQS53481.1"/>
    </source>
</evidence>
<dbReference type="PANTHER" id="PTHR47506:SF1">
    <property type="entry name" value="HTH-TYPE TRANSCRIPTIONAL REGULATOR YJDC"/>
    <property type="match status" value="1"/>
</dbReference>
<dbReference type="RefSeq" id="WP_062469071.1">
    <property type="nucleotide sequence ID" value="NZ_BBYN01000010.1"/>
</dbReference>
<dbReference type="OrthoDB" id="9812484at2"/>
<evidence type="ECO:0000313" key="7">
    <source>
        <dbReference type="Proteomes" id="UP000188993"/>
    </source>
</evidence>
<keyword evidence="2 4" id="KW-0238">DNA-binding</keyword>
<gene>
    <name evidence="6" type="ORF">BW727_101113</name>
</gene>
<name>A0A1S6IPJ9_9LACT</name>
<evidence type="ECO:0000259" key="5">
    <source>
        <dbReference type="PROSITE" id="PS50977"/>
    </source>
</evidence>
<proteinExistence type="predicted"/>
<keyword evidence="1" id="KW-0805">Transcription regulation</keyword>
<dbReference type="InterPro" id="IPR009057">
    <property type="entry name" value="Homeodomain-like_sf"/>
</dbReference>
<dbReference type="PANTHER" id="PTHR47506">
    <property type="entry name" value="TRANSCRIPTIONAL REGULATORY PROTEIN"/>
    <property type="match status" value="1"/>
</dbReference>
<organism evidence="6 7">
    <name type="scientific">Jeotgalibaca dankookensis</name>
    <dbReference type="NCBI Taxonomy" id="708126"/>
    <lineage>
        <taxon>Bacteria</taxon>
        <taxon>Bacillati</taxon>
        <taxon>Bacillota</taxon>
        <taxon>Bacilli</taxon>
        <taxon>Lactobacillales</taxon>
        <taxon>Carnobacteriaceae</taxon>
        <taxon>Jeotgalibaca</taxon>
    </lineage>
</organism>
<dbReference type="GO" id="GO:0003677">
    <property type="term" value="F:DNA binding"/>
    <property type="evidence" value="ECO:0007669"/>
    <property type="project" value="UniProtKB-UniRule"/>
</dbReference>
<dbReference type="Proteomes" id="UP000188993">
    <property type="component" value="Chromosome"/>
</dbReference>
<evidence type="ECO:0000256" key="1">
    <source>
        <dbReference type="ARBA" id="ARBA00023015"/>
    </source>
</evidence>
<dbReference type="Pfam" id="PF00440">
    <property type="entry name" value="TetR_N"/>
    <property type="match status" value="1"/>
</dbReference>
<dbReference type="AlphaFoldDB" id="A0A1S6IPJ9"/>
<keyword evidence="3" id="KW-0804">Transcription</keyword>
<dbReference type="InterPro" id="IPR023772">
    <property type="entry name" value="DNA-bd_HTH_TetR-type_CS"/>
</dbReference>
<dbReference type="InterPro" id="IPR001647">
    <property type="entry name" value="HTH_TetR"/>
</dbReference>
<accession>A0A1S6IPJ9</accession>
<keyword evidence="7" id="KW-1185">Reference proteome</keyword>
<dbReference type="SUPFAM" id="SSF46689">
    <property type="entry name" value="Homeodomain-like"/>
    <property type="match status" value="1"/>
</dbReference>
<feature type="DNA-binding region" description="H-T-H motif" evidence="4">
    <location>
        <begin position="34"/>
        <end position="53"/>
    </location>
</feature>
<dbReference type="Gene3D" id="1.10.357.10">
    <property type="entry name" value="Tetracycline Repressor, domain 2"/>
    <property type="match status" value="1"/>
</dbReference>
<reference evidence="6 7" key="1">
    <citation type="journal article" date="2014" name="Int. J. Syst. Evol. Microbiol.">
        <title>Jeotgalibaca dankookensis gen. nov., sp. nov., a member of the family Carnobacteriaceae, isolated from seujeot (Korean traditional food).</title>
        <authorList>
            <person name="Lee D.G."/>
            <person name="Trujillo M.E."/>
            <person name="Kang H."/>
            <person name="Ahn T.Y."/>
        </authorList>
    </citation>
    <scope>NUCLEOTIDE SEQUENCE [LARGE SCALE GENOMIC DNA]</scope>
    <source>
        <strain evidence="6 7">EX-07</strain>
    </source>
</reference>
<dbReference type="KEGG" id="jda:BW727_101113"/>